<dbReference type="PRINTS" id="PR00420">
    <property type="entry name" value="RNGMNOXGNASE"/>
</dbReference>
<dbReference type="GO" id="GO:0005739">
    <property type="term" value="C:mitochondrion"/>
    <property type="evidence" value="ECO:0007669"/>
    <property type="project" value="TreeGrafter"/>
</dbReference>
<reference evidence="6" key="1">
    <citation type="submission" date="2022-10" db="EMBL/GenBank/DDBJ databases">
        <title>Culturing micro-colonial fungi from biological soil crusts in the Mojave desert and describing Neophaeococcomyces mojavensis, and introducing the new genera and species Taxawa tesnikishii.</title>
        <authorList>
            <person name="Kurbessoian T."/>
            <person name="Stajich J.E."/>
        </authorList>
    </citation>
    <scope>NUCLEOTIDE SEQUENCE</scope>
    <source>
        <strain evidence="6">TK_35</strain>
    </source>
</reference>
<dbReference type="GO" id="GO:0071949">
    <property type="term" value="F:FAD binding"/>
    <property type="evidence" value="ECO:0007669"/>
    <property type="project" value="InterPro"/>
</dbReference>
<feature type="domain" description="FAD-binding" evidence="5">
    <location>
        <begin position="5"/>
        <end position="343"/>
    </location>
</feature>
<gene>
    <name evidence="6" type="ORF">H2204_009547</name>
</gene>
<dbReference type="PANTHER" id="PTHR43876">
    <property type="entry name" value="UBIQUINONE BIOSYNTHESIS MONOOXYGENASE COQ6, MITOCHONDRIAL"/>
    <property type="match status" value="1"/>
</dbReference>
<dbReference type="AlphaFoldDB" id="A0AA39CTP0"/>
<keyword evidence="2" id="KW-0274">FAD</keyword>
<proteinExistence type="predicted"/>
<keyword evidence="7" id="KW-1185">Reference proteome</keyword>
<feature type="region of interest" description="Disordered" evidence="4">
    <location>
        <begin position="400"/>
        <end position="431"/>
    </location>
</feature>
<keyword evidence="3" id="KW-0560">Oxidoreductase</keyword>
<dbReference type="Gene3D" id="3.30.70.2450">
    <property type="match status" value="1"/>
</dbReference>
<evidence type="ECO:0000313" key="7">
    <source>
        <dbReference type="Proteomes" id="UP001172681"/>
    </source>
</evidence>
<dbReference type="InterPro" id="IPR036188">
    <property type="entry name" value="FAD/NAD-bd_sf"/>
</dbReference>
<evidence type="ECO:0000256" key="1">
    <source>
        <dbReference type="ARBA" id="ARBA00022630"/>
    </source>
</evidence>
<evidence type="ECO:0000256" key="3">
    <source>
        <dbReference type="ARBA" id="ARBA00023002"/>
    </source>
</evidence>
<accession>A0AA39CTP0</accession>
<dbReference type="Proteomes" id="UP001172681">
    <property type="component" value="Unassembled WGS sequence"/>
</dbReference>
<feature type="compositionally biased region" description="Basic and acidic residues" evidence="4">
    <location>
        <begin position="412"/>
        <end position="430"/>
    </location>
</feature>
<feature type="region of interest" description="Disordered" evidence="4">
    <location>
        <begin position="492"/>
        <end position="511"/>
    </location>
</feature>
<dbReference type="PANTHER" id="PTHR43876:SF18">
    <property type="entry name" value="PUTATIVE (AFU_ORTHOLOGUE AFUA_3G09540)-RELATED"/>
    <property type="match status" value="1"/>
</dbReference>
<organism evidence="6 7">
    <name type="scientific">Knufia peltigerae</name>
    <dbReference type="NCBI Taxonomy" id="1002370"/>
    <lineage>
        <taxon>Eukaryota</taxon>
        <taxon>Fungi</taxon>
        <taxon>Dikarya</taxon>
        <taxon>Ascomycota</taxon>
        <taxon>Pezizomycotina</taxon>
        <taxon>Eurotiomycetes</taxon>
        <taxon>Chaetothyriomycetidae</taxon>
        <taxon>Chaetothyriales</taxon>
        <taxon>Trichomeriaceae</taxon>
        <taxon>Knufia</taxon>
    </lineage>
</organism>
<name>A0AA39CTP0_9EURO</name>
<dbReference type="InterPro" id="IPR051205">
    <property type="entry name" value="UbiH/COQ6_monooxygenase"/>
</dbReference>
<dbReference type="SUPFAM" id="SSF51905">
    <property type="entry name" value="FAD/NAD(P)-binding domain"/>
    <property type="match status" value="1"/>
</dbReference>
<dbReference type="Pfam" id="PF01494">
    <property type="entry name" value="FAD_binding_3"/>
    <property type="match status" value="1"/>
</dbReference>
<protein>
    <recommendedName>
        <fullName evidence="5">FAD-binding domain-containing protein</fullName>
    </recommendedName>
</protein>
<evidence type="ECO:0000256" key="4">
    <source>
        <dbReference type="SAM" id="MobiDB-lite"/>
    </source>
</evidence>
<comment type="caution">
    <text evidence="6">The sequence shown here is derived from an EMBL/GenBank/DDBJ whole genome shotgun (WGS) entry which is preliminary data.</text>
</comment>
<sequence length="614" mass="68050">MTISKVICVGAGPSGLLLALMLAKNGVNVELFDADRSVSLQPRAAHYAPPAVAELKRAGVYDDVFAAGYMPRDFTWRKMDRTPVASMYFDVITPEEDRMVVLPLDRLCKLLYEHLERQPKANVRWNHKVVDIGQDETKAWVIVETPEGQQRHEADYIVGCDGANSQVRRSLFGDMNYPGEALDAQIIATNVYYDFTKFGYSDTNYFIHPTNWHMVAKITNDGLYRVSYAEVAGLSTEEYLARQPRRYEELLPGSPKPGEYKITNISPYKMQQRCAPSFRVGRFILVADAAHLCNPFGGLGLTGGIADVGSLFDCLNGIDKGLATDKILDKYAEIRKKIWEEVTNPSSRENFKRLSDQDPETAGEKDPLFVLCHKAEKDKALARELCLILASDLTNARSVESAMQEDDFATTGRRDRGQDAVAGHDDHRAPDAYTTSQVEGFATPSMGHDFVDSANGQQAWLGNDLTLQQGSFNEMSPTNAFAVDPSLMNPPSNDSVAYQNSPSQGHGSDGGVPFVYGYDSDTFWNAPPYYQTNQLDNAEVNASSESHALHNEGVYSVHSRHPSLTETNVVRTSWDNIDPELMSGWQGVGGSDHAPVNDDPLRSPGQYSHWPVNK</sequence>
<feature type="region of interest" description="Disordered" evidence="4">
    <location>
        <begin position="583"/>
        <end position="614"/>
    </location>
</feature>
<dbReference type="InterPro" id="IPR002938">
    <property type="entry name" value="FAD-bd"/>
</dbReference>
<dbReference type="Gene3D" id="3.50.50.60">
    <property type="entry name" value="FAD/NAD(P)-binding domain"/>
    <property type="match status" value="1"/>
</dbReference>
<evidence type="ECO:0000256" key="2">
    <source>
        <dbReference type="ARBA" id="ARBA00022827"/>
    </source>
</evidence>
<feature type="compositionally biased region" description="Polar residues" evidence="4">
    <location>
        <begin position="492"/>
        <end position="506"/>
    </location>
</feature>
<evidence type="ECO:0000259" key="5">
    <source>
        <dbReference type="Pfam" id="PF01494"/>
    </source>
</evidence>
<evidence type="ECO:0000313" key="6">
    <source>
        <dbReference type="EMBL" id="KAJ9628145.1"/>
    </source>
</evidence>
<dbReference type="EMBL" id="JAPDRN010000075">
    <property type="protein sequence ID" value="KAJ9628145.1"/>
    <property type="molecule type" value="Genomic_DNA"/>
</dbReference>
<dbReference type="GO" id="GO:0016491">
    <property type="term" value="F:oxidoreductase activity"/>
    <property type="evidence" value="ECO:0007669"/>
    <property type="project" value="UniProtKB-KW"/>
</dbReference>
<keyword evidence="1" id="KW-0285">Flavoprotein</keyword>